<dbReference type="SMART" id="SM00028">
    <property type="entry name" value="TPR"/>
    <property type="match status" value="3"/>
</dbReference>
<dbReference type="EMBL" id="CP060695">
    <property type="protein sequence ID" value="QNM86214.1"/>
    <property type="molecule type" value="Genomic_DNA"/>
</dbReference>
<dbReference type="AlphaFoldDB" id="A0A7G9LC65"/>
<evidence type="ECO:0000313" key="2">
    <source>
        <dbReference type="EMBL" id="QNM86214.1"/>
    </source>
</evidence>
<protein>
    <submittedName>
        <fullName evidence="2">Cell surface protein</fullName>
    </submittedName>
</protein>
<dbReference type="Gene3D" id="1.25.40.10">
    <property type="entry name" value="Tetratricopeptide repeat domain"/>
    <property type="match status" value="1"/>
</dbReference>
<keyword evidence="3" id="KW-1185">Reference proteome</keyword>
<dbReference type="SUPFAM" id="SSF48452">
    <property type="entry name" value="TPR-like"/>
    <property type="match status" value="2"/>
</dbReference>
<keyword evidence="1" id="KW-0732">Signal</keyword>
<accession>A0A7G9LC65</accession>
<dbReference type="Pfam" id="PF13181">
    <property type="entry name" value="TPR_8"/>
    <property type="match status" value="2"/>
</dbReference>
<organism evidence="2 3">
    <name type="scientific">Polaribacter pectinis</name>
    <dbReference type="NCBI Taxonomy" id="2738844"/>
    <lineage>
        <taxon>Bacteria</taxon>
        <taxon>Pseudomonadati</taxon>
        <taxon>Bacteroidota</taxon>
        <taxon>Flavobacteriia</taxon>
        <taxon>Flavobacteriales</taxon>
        <taxon>Flavobacteriaceae</taxon>
    </lineage>
</organism>
<evidence type="ECO:0000313" key="3">
    <source>
        <dbReference type="Proteomes" id="UP000515808"/>
    </source>
</evidence>
<dbReference type="RefSeq" id="WP_187483096.1">
    <property type="nucleotide sequence ID" value="NZ_CP060695.1"/>
</dbReference>
<gene>
    <name evidence="2" type="ORF">H9W90_03580</name>
</gene>
<feature type="signal peptide" evidence="1">
    <location>
        <begin position="1"/>
        <end position="18"/>
    </location>
</feature>
<proteinExistence type="predicted"/>
<dbReference type="Proteomes" id="UP000515808">
    <property type="component" value="Chromosome"/>
</dbReference>
<dbReference type="InterPro" id="IPR011990">
    <property type="entry name" value="TPR-like_helical_dom_sf"/>
</dbReference>
<sequence>MKYIQLVLLFVTFSFAISCNKTTNKQITNTKDYEAYLNADNSNSLETSKSELNFWKTKLENTPNQYPYNVKIAAANSTLFKMTGNIDELKKAENNLIIANETTNYNNAGYLRSLARNYISQHRFKEALDLLTKAEYNGENLQQTQYMLIDVYLELGKHDKVEKYLTKVKDFKNFDYLIRLSKYNDHLGNLDKAIQYLEASLEIAKASDNNYLMQWNYTNLADYYGHAGRITDSYNSYLKALELDANDSYAKKGIAWIVYSYERNPAEALRILETVTKENAAPDYHLLKAEIADFMGDSLEKEIQTKKYLVKTADKNYGVMYHKYDVLLFVDDATKKEIALEIAKQEVLERPTVQSYDLLAWSFYKNGDIKKALEISQNHVINKTFEPEALLHTAYILKANGRVEEANSLKSELLGAVYELGPLTEKEIINI</sequence>
<dbReference type="PROSITE" id="PS51257">
    <property type="entry name" value="PROKAR_LIPOPROTEIN"/>
    <property type="match status" value="1"/>
</dbReference>
<evidence type="ECO:0000256" key="1">
    <source>
        <dbReference type="SAM" id="SignalP"/>
    </source>
</evidence>
<name>A0A7G9LC65_9FLAO</name>
<reference evidence="2 3" key="1">
    <citation type="submission" date="2020-08" db="EMBL/GenBank/DDBJ databases">
        <title>Polaribacter sp. L12M9 isolated from gut of the Korean scallop.</title>
        <authorList>
            <person name="Jeong Y.S."/>
        </authorList>
    </citation>
    <scope>NUCLEOTIDE SEQUENCE [LARGE SCALE GENOMIC DNA]</scope>
    <source>
        <strain evidence="2 3">L12M9</strain>
    </source>
</reference>
<feature type="chain" id="PRO_5028816542" evidence="1">
    <location>
        <begin position="19"/>
        <end position="431"/>
    </location>
</feature>
<dbReference type="InterPro" id="IPR019734">
    <property type="entry name" value="TPR_rpt"/>
</dbReference>
<dbReference type="KEGG" id="ppec:H9W90_03580"/>